<accession>A0A8A1M3A0</accession>
<dbReference type="AlphaFoldDB" id="A0A8A1M3A0"/>
<evidence type="ECO:0000256" key="1">
    <source>
        <dbReference type="SAM" id="MobiDB-lite"/>
    </source>
</evidence>
<protein>
    <submittedName>
        <fullName evidence="2">Uncharacterized protein</fullName>
    </submittedName>
</protein>
<proteinExistence type="predicted"/>
<feature type="region of interest" description="Disordered" evidence="1">
    <location>
        <begin position="134"/>
        <end position="162"/>
    </location>
</feature>
<evidence type="ECO:0000313" key="3">
    <source>
        <dbReference type="Proteomes" id="UP000663671"/>
    </source>
</evidence>
<dbReference type="VEuPathDB" id="FungiDB:I7I51_04616"/>
<feature type="region of interest" description="Disordered" evidence="1">
    <location>
        <begin position="1"/>
        <end position="21"/>
    </location>
</feature>
<dbReference type="Proteomes" id="UP000663671">
    <property type="component" value="Chromosome 4"/>
</dbReference>
<organism evidence="2 3">
    <name type="scientific">Ajellomyces capsulatus</name>
    <name type="common">Darling's disease fungus</name>
    <name type="synonym">Histoplasma capsulatum</name>
    <dbReference type="NCBI Taxonomy" id="5037"/>
    <lineage>
        <taxon>Eukaryota</taxon>
        <taxon>Fungi</taxon>
        <taxon>Dikarya</taxon>
        <taxon>Ascomycota</taxon>
        <taxon>Pezizomycotina</taxon>
        <taxon>Eurotiomycetes</taxon>
        <taxon>Eurotiomycetidae</taxon>
        <taxon>Onygenales</taxon>
        <taxon>Ajellomycetaceae</taxon>
        <taxon>Histoplasma</taxon>
    </lineage>
</organism>
<sequence length="245" mass="26919">MFHLRHSEQLAPQGAMKQPGKIMEKEKAVARYLGNQSSRQNAARVDKCGLLSQACTKIALNGAPYLVAAPCGFNPDEYGMPEEKHLPSIVFEPEGFLSLHPTVAALITRRDTSNSGHLNVSAPEDRLFCPPRTAPSCHDRPTRNAATGQISKVGHDSGTAGQSLESSWPTAWRLSPGVFLIFAVKPWKNFILIAIGKLQATTTCQGPQMREVGAVQVCLGDRKLICEWPMKRFHINRSPKICAHR</sequence>
<evidence type="ECO:0000313" key="2">
    <source>
        <dbReference type="EMBL" id="QSS59820.1"/>
    </source>
</evidence>
<dbReference type="EMBL" id="CP069110">
    <property type="protein sequence ID" value="QSS59820.1"/>
    <property type="molecule type" value="Genomic_DNA"/>
</dbReference>
<name>A0A8A1M3A0_AJECA</name>
<reference evidence="2" key="1">
    <citation type="submission" date="2021-01" db="EMBL/GenBank/DDBJ databases">
        <title>Chromosome-level genome assembly of a human fungal pathogen reveals clustering of transcriptionally co-regulated genes.</title>
        <authorList>
            <person name="Voorhies M."/>
            <person name="Cohen S."/>
            <person name="Shea T.P."/>
            <person name="Petrus S."/>
            <person name="Munoz J.F."/>
            <person name="Poplawski S."/>
            <person name="Goldman W.E."/>
            <person name="Michael T."/>
            <person name="Cuomo C.A."/>
            <person name="Sil A."/>
            <person name="Beyhan S."/>
        </authorList>
    </citation>
    <scope>NUCLEOTIDE SEQUENCE</scope>
    <source>
        <strain evidence="2">WU24</strain>
    </source>
</reference>
<gene>
    <name evidence="2" type="ORF">I7I51_04616</name>
</gene>